<gene>
    <name evidence="1" type="ORF">LTR84_001798</name>
</gene>
<sequence>MTSTSKARFEQASKHAVLLNALLSHPACKLQANGRPDKNSTPITLYWVIDFELNTWNNYVLAYLPPDAPKHSRGLAIQPGSDFTESPALVEDSKYPRMTGAALKEKWTDSIGRGVMISNIILTPGQQMMFGGTFDFGSEVEAAARAITATS</sequence>
<protein>
    <submittedName>
        <fullName evidence="1">Uncharacterized protein</fullName>
    </submittedName>
</protein>
<dbReference type="EMBL" id="JAVRRD010000011">
    <property type="protein sequence ID" value="KAK5053836.1"/>
    <property type="molecule type" value="Genomic_DNA"/>
</dbReference>
<dbReference type="AlphaFoldDB" id="A0AAV9NBI3"/>
<organism evidence="1 2">
    <name type="scientific">Exophiala bonariae</name>
    <dbReference type="NCBI Taxonomy" id="1690606"/>
    <lineage>
        <taxon>Eukaryota</taxon>
        <taxon>Fungi</taxon>
        <taxon>Dikarya</taxon>
        <taxon>Ascomycota</taxon>
        <taxon>Pezizomycotina</taxon>
        <taxon>Eurotiomycetes</taxon>
        <taxon>Chaetothyriomycetidae</taxon>
        <taxon>Chaetothyriales</taxon>
        <taxon>Herpotrichiellaceae</taxon>
        <taxon>Exophiala</taxon>
    </lineage>
</organism>
<comment type="caution">
    <text evidence="1">The sequence shown here is derived from an EMBL/GenBank/DDBJ whole genome shotgun (WGS) entry which is preliminary data.</text>
</comment>
<proteinExistence type="predicted"/>
<name>A0AAV9NBI3_9EURO</name>
<keyword evidence="2" id="KW-1185">Reference proteome</keyword>
<dbReference type="RefSeq" id="XP_064706961.1">
    <property type="nucleotide sequence ID" value="XM_064845416.1"/>
</dbReference>
<dbReference type="GeneID" id="89970014"/>
<evidence type="ECO:0000313" key="1">
    <source>
        <dbReference type="EMBL" id="KAK5053836.1"/>
    </source>
</evidence>
<dbReference type="Proteomes" id="UP001358417">
    <property type="component" value="Unassembled WGS sequence"/>
</dbReference>
<accession>A0AAV9NBI3</accession>
<reference evidence="1 2" key="1">
    <citation type="submission" date="2023-08" db="EMBL/GenBank/DDBJ databases">
        <title>Black Yeasts Isolated from many extreme environments.</title>
        <authorList>
            <person name="Coleine C."/>
            <person name="Stajich J.E."/>
            <person name="Selbmann L."/>
        </authorList>
    </citation>
    <scope>NUCLEOTIDE SEQUENCE [LARGE SCALE GENOMIC DNA]</scope>
    <source>
        <strain evidence="1 2">CCFEE 5792</strain>
    </source>
</reference>
<evidence type="ECO:0000313" key="2">
    <source>
        <dbReference type="Proteomes" id="UP001358417"/>
    </source>
</evidence>